<dbReference type="Proteomes" id="UP001059844">
    <property type="component" value="Chromosome"/>
</dbReference>
<gene>
    <name evidence="1" type="ORF">NOX80_04780</name>
</gene>
<protein>
    <submittedName>
        <fullName evidence="1">Phage tail protein</fullName>
    </submittedName>
</protein>
<dbReference type="InterPro" id="IPR010667">
    <property type="entry name" value="Phage_T4_Gp19"/>
</dbReference>
<reference evidence="1" key="1">
    <citation type="submission" date="2022-07" db="EMBL/GenBank/DDBJ databases">
        <title>Isolation, identification, and degradation of a PFOSA degrading strain from sewage treatment plant.</title>
        <authorList>
            <person name="Zhang L."/>
            <person name="Huo Y."/>
        </authorList>
    </citation>
    <scope>NUCLEOTIDE SEQUENCE</scope>
    <source>
        <strain evidence="1">C1</strain>
    </source>
</reference>
<organism evidence="1 2">
    <name type="scientific">Flavobacterium cerinum</name>
    <dbReference type="NCBI Taxonomy" id="2502784"/>
    <lineage>
        <taxon>Bacteria</taxon>
        <taxon>Pseudomonadati</taxon>
        <taxon>Bacteroidota</taxon>
        <taxon>Flavobacteriia</taxon>
        <taxon>Flavobacteriales</taxon>
        <taxon>Flavobacteriaceae</taxon>
        <taxon>Flavobacterium</taxon>
    </lineage>
</organism>
<dbReference type="NCBIfam" id="TIGR02241">
    <property type="entry name" value="conserved hypothetical phage tail region protein"/>
    <property type="match status" value="1"/>
</dbReference>
<dbReference type="RefSeq" id="WP_256552181.1">
    <property type="nucleotide sequence ID" value="NZ_CP101751.1"/>
</dbReference>
<sequence>MNEYPLAKFSFEVDWGGTKLGFTEVTGLGIETETAEYRHGASPDFSKIKLPGLRKFSNITLKRGSFKGDNEYFDWINTVNLNTVERRTITISLLDETGSPAITWKVKNAFPVKVQSTDLKADASEVAIETLEIAHEGLTIENN</sequence>
<evidence type="ECO:0000313" key="1">
    <source>
        <dbReference type="EMBL" id="UUC46517.1"/>
    </source>
</evidence>
<dbReference type="PANTHER" id="PTHR38009:SF1">
    <property type="entry name" value="CONSERVED HYPOTHETICAL PHAGE TAIL PROTEIN"/>
    <property type="match status" value="1"/>
</dbReference>
<evidence type="ECO:0000313" key="2">
    <source>
        <dbReference type="Proteomes" id="UP001059844"/>
    </source>
</evidence>
<dbReference type="Pfam" id="PF06841">
    <property type="entry name" value="Phage_T4_gp19"/>
    <property type="match status" value="1"/>
</dbReference>
<accession>A0ABY5IYE9</accession>
<name>A0ABY5IYE9_9FLAO</name>
<proteinExistence type="predicted"/>
<dbReference type="PANTHER" id="PTHR38009">
    <property type="entry name" value="CONSERVED HYPOTHETICAL PHAGE TAIL PROTEIN"/>
    <property type="match status" value="1"/>
</dbReference>
<keyword evidence="2" id="KW-1185">Reference proteome</keyword>
<dbReference type="EMBL" id="CP101751">
    <property type="protein sequence ID" value="UUC46517.1"/>
    <property type="molecule type" value="Genomic_DNA"/>
</dbReference>
<dbReference type="InterPro" id="IPR011747">
    <property type="entry name" value="CHP02241"/>
</dbReference>